<feature type="compositionally biased region" description="Basic and acidic residues" evidence="1">
    <location>
        <begin position="1"/>
        <end position="12"/>
    </location>
</feature>
<evidence type="ECO:0000256" key="1">
    <source>
        <dbReference type="SAM" id="MobiDB-lite"/>
    </source>
</evidence>
<feature type="region of interest" description="Disordered" evidence="1">
    <location>
        <begin position="1"/>
        <end position="51"/>
    </location>
</feature>
<gene>
    <name evidence="2" type="ORF">EV186_106136</name>
</gene>
<evidence type="ECO:0000313" key="2">
    <source>
        <dbReference type="EMBL" id="TDP93742.1"/>
    </source>
</evidence>
<reference evidence="2 3" key="1">
    <citation type="submission" date="2019-03" db="EMBL/GenBank/DDBJ databases">
        <title>Genomic Encyclopedia of Type Strains, Phase IV (KMG-IV): sequencing the most valuable type-strain genomes for metagenomic binning, comparative biology and taxonomic classification.</title>
        <authorList>
            <person name="Goeker M."/>
        </authorList>
    </citation>
    <scope>NUCLEOTIDE SEQUENCE [LARGE SCALE GENOMIC DNA]</scope>
    <source>
        <strain evidence="2 3">DSM 45361</strain>
    </source>
</reference>
<sequence length="51" mass="5839">MQNDIQPRRPDPVARVVFSHPAETEPMNQQAVQHPDRAAHFSSDTDKRSSR</sequence>
<evidence type="ECO:0000313" key="3">
    <source>
        <dbReference type="Proteomes" id="UP000295444"/>
    </source>
</evidence>
<comment type="caution">
    <text evidence="2">The sequence shown here is derived from an EMBL/GenBank/DDBJ whole genome shotgun (WGS) entry which is preliminary data.</text>
</comment>
<dbReference type="AlphaFoldDB" id="A0A4R6S2E7"/>
<organism evidence="2 3">
    <name type="scientific">Labedaea rhizosphaerae</name>
    <dbReference type="NCBI Taxonomy" id="598644"/>
    <lineage>
        <taxon>Bacteria</taxon>
        <taxon>Bacillati</taxon>
        <taxon>Actinomycetota</taxon>
        <taxon>Actinomycetes</taxon>
        <taxon>Pseudonocardiales</taxon>
        <taxon>Pseudonocardiaceae</taxon>
        <taxon>Labedaea</taxon>
    </lineage>
</organism>
<keyword evidence="3" id="KW-1185">Reference proteome</keyword>
<proteinExistence type="predicted"/>
<dbReference type="EMBL" id="SNXZ01000006">
    <property type="protein sequence ID" value="TDP93742.1"/>
    <property type="molecule type" value="Genomic_DNA"/>
</dbReference>
<name>A0A4R6S2E7_LABRH</name>
<protein>
    <submittedName>
        <fullName evidence="2">Uncharacterized protein</fullName>
    </submittedName>
</protein>
<dbReference type="Proteomes" id="UP000295444">
    <property type="component" value="Unassembled WGS sequence"/>
</dbReference>
<feature type="compositionally biased region" description="Basic and acidic residues" evidence="1">
    <location>
        <begin position="34"/>
        <end position="51"/>
    </location>
</feature>
<accession>A0A4R6S2E7</accession>